<reference evidence="2 3" key="1">
    <citation type="submission" date="2018-01" db="EMBL/GenBank/DDBJ databases">
        <title>Co-occurrence of chitin degradation, pigmentation and bioactivity in marine Pseudoalteromonas.</title>
        <authorList>
            <person name="Paulsen S."/>
            <person name="Gram L."/>
            <person name="Machado H."/>
        </authorList>
    </citation>
    <scope>NUCLEOTIDE SEQUENCE [LARGE SCALE GENOMIC DNA]</scope>
    <source>
        <strain evidence="2 3">S3898</strain>
    </source>
</reference>
<keyword evidence="1" id="KW-0472">Membrane</keyword>
<keyword evidence="1" id="KW-1133">Transmembrane helix</keyword>
<dbReference type="EMBL" id="PPSX01000097">
    <property type="protein sequence ID" value="RZQ51472.1"/>
    <property type="molecule type" value="Genomic_DNA"/>
</dbReference>
<evidence type="ECO:0000256" key="1">
    <source>
        <dbReference type="SAM" id="Phobius"/>
    </source>
</evidence>
<dbReference type="AlphaFoldDB" id="A0A4Q7IIX8"/>
<evidence type="ECO:0000313" key="2">
    <source>
        <dbReference type="EMBL" id="RZQ51472.1"/>
    </source>
</evidence>
<feature type="transmembrane region" description="Helical" evidence="1">
    <location>
        <begin position="41"/>
        <end position="67"/>
    </location>
</feature>
<dbReference type="RefSeq" id="WP_130257134.1">
    <property type="nucleotide sequence ID" value="NZ_PPSX01000097.1"/>
</dbReference>
<organism evidence="2 3">
    <name type="scientific">Pseudoalteromonas phenolica</name>
    <dbReference type="NCBI Taxonomy" id="161398"/>
    <lineage>
        <taxon>Bacteria</taxon>
        <taxon>Pseudomonadati</taxon>
        <taxon>Pseudomonadota</taxon>
        <taxon>Gammaproteobacteria</taxon>
        <taxon>Alteromonadales</taxon>
        <taxon>Pseudoalteromonadaceae</taxon>
        <taxon>Pseudoalteromonas</taxon>
    </lineage>
</organism>
<proteinExistence type="predicted"/>
<keyword evidence="1" id="KW-0812">Transmembrane</keyword>
<feature type="transmembrane region" description="Helical" evidence="1">
    <location>
        <begin position="79"/>
        <end position="104"/>
    </location>
</feature>
<accession>A0A4Q7IIX8</accession>
<name>A0A4Q7IIX8_9GAMM</name>
<sequence length="196" mass="22433">MSRLQQFKWVFILSSILIVLPAIESSWFDNVFGLKWGSEKLMYYFSVFLVPLKLAIVIAGCWLLIYFVKHNEVSSKVKLAALPLMFVASVQVIMLSITSVYYVFNGTKADNFIEQANISIQSQAPGKLLTAFHDINIMCDKGFGFYKLLSVAKEPWLGKALNIESYEPFEQLTISFTENNKRQYKHYDIQGLSCEN</sequence>
<comment type="caution">
    <text evidence="2">The sequence shown here is derived from an EMBL/GenBank/DDBJ whole genome shotgun (WGS) entry which is preliminary data.</text>
</comment>
<dbReference type="Proteomes" id="UP000291338">
    <property type="component" value="Unassembled WGS sequence"/>
</dbReference>
<protein>
    <submittedName>
        <fullName evidence="2">Uncharacterized protein</fullName>
    </submittedName>
</protein>
<gene>
    <name evidence="2" type="ORF">C1E23_19405</name>
</gene>
<evidence type="ECO:0000313" key="3">
    <source>
        <dbReference type="Proteomes" id="UP000291338"/>
    </source>
</evidence>